<sequence>MAFQLIEETDDPPSRLLSSLDFPTDPEEADVVPENHRPTPTSWDKFFTTKNKETLPDWWEPDFYISAGRWATIDEGITDELNKNNTYIPEDCYEIWAGVKSPRKERKGRKPNNGKCIMFREGGFRMAVGSPEEEDELGREEVSDEEIAQRGKGLSEEQRRIRRMIRRGKRRVTNEARGSKEKPKRKPIVQACRNWPTNTGPNVGNTSGLKEEAQKTRAHTAMSQKEKRNHSGPKEKRGVDGLIRRRARRLFTKWARKVKGKFLEINTPINIDWPLAPSQEERRRRKKEESQIGTGIDWGFGGWRVLEVA</sequence>
<dbReference type="Proteomes" id="UP001161247">
    <property type="component" value="Chromosome 2"/>
</dbReference>
<evidence type="ECO:0000313" key="2">
    <source>
        <dbReference type="EMBL" id="CAI9094763.1"/>
    </source>
</evidence>
<dbReference type="EMBL" id="OX459119">
    <property type="protein sequence ID" value="CAI9094763.1"/>
    <property type="molecule type" value="Genomic_DNA"/>
</dbReference>
<feature type="compositionally biased region" description="Acidic residues" evidence="1">
    <location>
        <begin position="131"/>
        <end position="146"/>
    </location>
</feature>
<keyword evidence="3" id="KW-1185">Reference proteome</keyword>
<dbReference type="AlphaFoldDB" id="A0AAV1CI79"/>
<organism evidence="2 3">
    <name type="scientific">Oldenlandia corymbosa var. corymbosa</name>
    <dbReference type="NCBI Taxonomy" id="529605"/>
    <lineage>
        <taxon>Eukaryota</taxon>
        <taxon>Viridiplantae</taxon>
        <taxon>Streptophyta</taxon>
        <taxon>Embryophyta</taxon>
        <taxon>Tracheophyta</taxon>
        <taxon>Spermatophyta</taxon>
        <taxon>Magnoliopsida</taxon>
        <taxon>eudicotyledons</taxon>
        <taxon>Gunneridae</taxon>
        <taxon>Pentapetalae</taxon>
        <taxon>asterids</taxon>
        <taxon>lamiids</taxon>
        <taxon>Gentianales</taxon>
        <taxon>Rubiaceae</taxon>
        <taxon>Rubioideae</taxon>
        <taxon>Spermacoceae</taxon>
        <taxon>Hedyotis-Oldenlandia complex</taxon>
        <taxon>Oldenlandia</taxon>
    </lineage>
</organism>
<feature type="region of interest" description="Disordered" evidence="1">
    <location>
        <begin position="1"/>
        <end position="45"/>
    </location>
</feature>
<gene>
    <name evidence="2" type="ORF">OLC1_LOCUS5865</name>
</gene>
<proteinExistence type="predicted"/>
<reference evidence="2" key="1">
    <citation type="submission" date="2023-03" db="EMBL/GenBank/DDBJ databases">
        <authorList>
            <person name="Julca I."/>
        </authorList>
    </citation>
    <scope>NUCLEOTIDE SEQUENCE</scope>
</reference>
<feature type="region of interest" description="Disordered" evidence="1">
    <location>
        <begin position="130"/>
        <end position="238"/>
    </location>
</feature>
<evidence type="ECO:0000256" key="1">
    <source>
        <dbReference type="SAM" id="MobiDB-lite"/>
    </source>
</evidence>
<feature type="compositionally biased region" description="Basic residues" evidence="1">
    <location>
        <begin position="160"/>
        <end position="171"/>
    </location>
</feature>
<protein>
    <submittedName>
        <fullName evidence="2">OLC1v1030554C1</fullName>
    </submittedName>
</protein>
<name>A0AAV1CI79_OLDCO</name>
<accession>A0AAV1CI79</accession>
<feature type="compositionally biased region" description="Basic and acidic residues" evidence="1">
    <location>
        <begin position="147"/>
        <end position="159"/>
    </location>
</feature>
<feature type="compositionally biased region" description="Polar residues" evidence="1">
    <location>
        <begin position="195"/>
        <end position="208"/>
    </location>
</feature>
<feature type="compositionally biased region" description="Basic and acidic residues" evidence="1">
    <location>
        <begin position="172"/>
        <end position="181"/>
    </location>
</feature>
<evidence type="ECO:0000313" key="3">
    <source>
        <dbReference type="Proteomes" id="UP001161247"/>
    </source>
</evidence>